<dbReference type="InterPro" id="IPR002645">
    <property type="entry name" value="STAS_dom"/>
</dbReference>
<proteinExistence type="inferred from homology"/>
<feature type="domain" description="STAS" evidence="3">
    <location>
        <begin position="38"/>
        <end position="94"/>
    </location>
</feature>
<dbReference type="NCBIfam" id="TIGR00377">
    <property type="entry name" value="ant_ant_sig"/>
    <property type="match status" value="1"/>
</dbReference>
<dbReference type="CDD" id="cd07043">
    <property type="entry name" value="STAS_anti-anti-sigma_factors"/>
    <property type="match status" value="1"/>
</dbReference>
<dbReference type="Pfam" id="PF13466">
    <property type="entry name" value="STAS_2"/>
    <property type="match status" value="1"/>
</dbReference>
<dbReference type="InterPro" id="IPR003658">
    <property type="entry name" value="Anti-sigma_ant"/>
</dbReference>
<evidence type="ECO:0000313" key="5">
    <source>
        <dbReference type="Proteomes" id="UP000547674"/>
    </source>
</evidence>
<name>A0A7Y2H345_UNCEI</name>
<dbReference type="PANTHER" id="PTHR33495">
    <property type="entry name" value="ANTI-SIGMA FACTOR ANTAGONIST TM_1081-RELATED-RELATED"/>
    <property type="match status" value="1"/>
</dbReference>
<gene>
    <name evidence="4" type="ORF">HKN21_11775</name>
</gene>
<dbReference type="EMBL" id="JABDJR010000476">
    <property type="protein sequence ID" value="NNF07432.1"/>
    <property type="molecule type" value="Genomic_DNA"/>
</dbReference>
<evidence type="ECO:0000256" key="1">
    <source>
        <dbReference type="ARBA" id="ARBA00009013"/>
    </source>
</evidence>
<dbReference type="AlphaFoldDB" id="A0A7Y2H345"/>
<dbReference type="Gene3D" id="3.30.750.24">
    <property type="entry name" value="STAS domain"/>
    <property type="match status" value="1"/>
</dbReference>
<dbReference type="PROSITE" id="PS50801">
    <property type="entry name" value="STAS"/>
    <property type="match status" value="1"/>
</dbReference>
<sequence>MFDSKVGEDGTIFVSGRLDASQVDKADEALANITGPTVLDLSGLEYISSAGISVILKLYKRLSDSGDTLTLTNLSSRVQTVFKYAGLDQVFHIT</sequence>
<comment type="caution">
    <text evidence="4">The sequence shown here is derived from an EMBL/GenBank/DDBJ whole genome shotgun (WGS) entry which is preliminary data.</text>
</comment>
<evidence type="ECO:0000256" key="2">
    <source>
        <dbReference type="RuleBase" id="RU003749"/>
    </source>
</evidence>
<organism evidence="4 5">
    <name type="scientific">Eiseniibacteriota bacterium</name>
    <dbReference type="NCBI Taxonomy" id="2212470"/>
    <lineage>
        <taxon>Bacteria</taxon>
        <taxon>Candidatus Eiseniibacteriota</taxon>
    </lineage>
</organism>
<evidence type="ECO:0000259" key="3">
    <source>
        <dbReference type="PROSITE" id="PS50801"/>
    </source>
</evidence>
<dbReference type="SUPFAM" id="SSF52091">
    <property type="entry name" value="SpoIIaa-like"/>
    <property type="match status" value="1"/>
</dbReference>
<comment type="similarity">
    <text evidence="1 2">Belongs to the anti-sigma-factor antagonist family.</text>
</comment>
<dbReference type="InterPro" id="IPR036513">
    <property type="entry name" value="STAS_dom_sf"/>
</dbReference>
<evidence type="ECO:0000313" key="4">
    <source>
        <dbReference type="EMBL" id="NNF07432.1"/>
    </source>
</evidence>
<reference evidence="4 5" key="1">
    <citation type="submission" date="2020-03" db="EMBL/GenBank/DDBJ databases">
        <title>Metabolic flexibility allows generalist bacteria to become dominant in a frequently disturbed ecosystem.</title>
        <authorList>
            <person name="Chen Y.-J."/>
            <person name="Leung P.M."/>
            <person name="Bay S.K."/>
            <person name="Hugenholtz P."/>
            <person name="Kessler A.J."/>
            <person name="Shelley G."/>
            <person name="Waite D.W."/>
            <person name="Cook P.L."/>
            <person name="Greening C."/>
        </authorList>
    </citation>
    <scope>NUCLEOTIDE SEQUENCE [LARGE SCALE GENOMIC DNA]</scope>
    <source>
        <strain evidence="4">SS_bin_28</strain>
    </source>
</reference>
<protein>
    <recommendedName>
        <fullName evidence="2">Anti-sigma factor antagonist</fullName>
    </recommendedName>
</protein>
<dbReference type="GO" id="GO:0043856">
    <property type="term" value="F:anti-sigma factor antagonist activity"/>
    <property type="evidence" value="ECO:0007669"/>
    <property type="project" value="InterPro"/>
</dbReference>
<accession>A0A7Y2H345</accession>
<dbReference type="InterPro" id="IPR058548">
    <property type="entry name" value="MlaB-like_STAS"/>
</dbReference>
<dbReference type="Proteomes" id="UP000547674">
    <property type="component" value="Unassembled WGS sequence"/>
</dbReference>